<dbReference type="Proteomes" id="UP000298337">
    <property type="component" value="Unassembled WGS sequence"/>
</dbReference>
<comment type="caution">
    <text evidence="1">The sequence shown here is derived from an EMBL/GenBank/DDBJ whole genome shotgun (WGS) entry which is preliminary data.</text>
</comment>
<gene>
    <name evidence="1" type="ORF">EU556_24885</name>
</gene>
<name>A0A4Z0P0C9_9BACT</name>
<proteinExistence type="predicted"/>
<dbReference type="AlphaFoldDB" id="A0A4Z0P0C9"/>
<keyword evidence="2" id="KW-1185">Reference proteome</keyword>
<sequence length="186" mass="21891">MFKKMNLDHFFTLLGLIATAGALWFSSQNIRDTEKWKKGEFIVNQYEKFASDTAVIFAIKTLDYQSRFVNKQLGIITRDKVTLCLQPKPKGVDMKLNAMVRANFDQYLDKLSLFNRYEQSGLMTKEDIEPYIKYHIKLIAGPTEEENLKELQHELWGYIDRYEFNDVKQLCFLFGHDITVIDEKNK</sequence>
<organism evidence="1 2">
    <name type="scientific">Hymenobacter fodinae</name>
    <dbReference type="NCBI Taxonomy" id="2510796"/>
    <lineage>
        <taxon>Bacteria</taxon>
        <taxon>Pseudomonadati</taxon>
        <taxon>Bacteroidota</taxon>
        <taxon>Cytophagia</taxon>
        <taxon>Cytophagales</taxon>
        <taxon>Hymenobacteraceae</taxon>
        <taxon>Hymenobacter</taxon>
    </lineage>
</organism>
<reference evidence="1 2" key="1">
    <citation type="submission" date="2019-04" db="EMBL/GenBank/DDBJ databases">
        <authorList>
            <person name="Feng G."/>
            <person name="Zhang J."/>
            <person name="Zhu H."/>
        </authorList>
    </citation>
    <scope>NUCLEOTIDE SEQUENCE [LARGE SCALE GENOMIC DNA]</scope>
    <source>
        <strain evidence="1 2">92R-1</strain>
    </source>
</reference>
<protein>
    <submittedName>
        <fullName evidence="1">Uncharacterized protein</fullName>
    </submittedName>
</protein>
<evidence type="ECO:0000313" key="2">
    <source>
        <dbReference type="Proteomes" id="UP000298337"/>
    </source>
</evidence>
<dbReference type="EMBL" id="SRLA01000007">
    <property type="protein sequence ID" value="TGE03846.1"/>
    <property type="molecule type" value="Genomic_DNA"/>
</dbReference>
<dbReference type="RefSeq" id="WP_210116373.1">
    <property type="nucleotide sequence ID" value="NZ_SRLA01000007.1"/>
</dbReference>
<evidence type="ECO:0000313" key="1">
    <source>
        <dbReference type="EMBL" id="TGE03846.1"/>
    </source>
</evidence>
<accession>A0A4Z0P0C9</accession>